<keyword evidence="6 18" id="KW-0004">4Fe-4S</keyword>
<dbReference type="Gene3D" id="1.10.1060.10">
    <property type="entry name" value="Alpha-helical ferredoxin"/>
    <property type="match status" value="1"/>
</dbReference>
<dbReference type="SUPFAM" id="SSF54862">
    <property type="entry name" value="4Fe-4S ferredoxins"/>
    <property type="match status" value="1"/>
</dbReference>
<evidence type="ECO:0000256" key="18">
    <source>
        <dbReference type="RuleBase" id="RU364041"/>
    </source>
</evidence>
<dbReference type="PROSITE" id="PS51379">
    <property type="entry name" value="4FE4S_FER_2"/>
    <property type="match status" value="2"/>
</dbReference>
<dbReference type="Pfam" id="PF01180">
    <property type="entry name" value="DHO_dh"/>
    <property type="match status" value="1"/>
</dbReference>
<dbReference type="Gene3D" id="3.30.70.20">
    <property type="match status" value="1"/>
</dbReference>
<organism evidence="20 21">
    <name type="scientific">Glossina austeni</name>
    <name type="common">Savannah tsetse fly</name>
    <dbReference type="NCBI Taxonomy" id="7395"/>
    <lineage>
        <taxon>Eukaryota</taxon>
        <taxon>Metazoa</taxon>
        <taxon>Ecdysozoa</taxon>
        <taxon>Arthropoda</taxon>
        <taxon>Hexapoda</taxon>
        <taxon>Insecta</taxon>
        <taxon>Pterygota</taxon>
        <taxon>Neoptera</taxon>
        <taxon>Endopterygota</taxon>
        <taxon>Diptera</taxon>
        <taxon>Brachycera</taxon>
        <taxon>Muscomorpha</taxon>
        <taxon>Hippoboscoidea</taxon>
        <taxon>Glossinidae</taxon>
        <taxon>Glossina</taxon>
    </lineage>
</organism>
<comment type="cofactor">
    <cofactor evidence="18">
        <name>[4Fe-4S] cluster</name>
        <dbReference type="ChEBI" id="CHEBI:49883"/>
    </cofactor>
    <text evidence="18">Binds 4 [4Fe-4S] clusters. Contains approximately 16 iron atoms per subunit.</text>
</comment>
<comment type="cofactor">
    <cofactor evidence="1 18">
        <name>FMN</name>
        <dbReference type="ChEBI" id="CHEBI:58210"/>
    </cofactor>
</comment>
<keyword evidence="14 18" id="KW-0560">Oxidoreductase</keyword>
<comment type="catalytic activity">
    <reaction evidence="17 18">
        <text>5,6-dihydrouracil + NADP(+) = uracil + NADPH + H(+)</text>
        <dbReference type="Rhea" id="RHEA:18093"/>
        <dbReference type="ChEBI" id="CHEBI:15378"/>
        <dbReference type="ChEBI" id="CHEBI:15901"/>
        <dbReference type="ChEBI" id="CHEBI:17568"/>
        <dbReference type="ChEBI" id="CHEBI:57783"/>
        <dbReference type="ChEBI" id="CHEBI:58349"/>
        <dbReference type="EC" id="1.3.1.2"/>
    </reaction>
</comment>
<dbReference type="InterPro" id="IPR013785">
    <property type="entry name" value="Aldolase_TIM"/>
</dbReference>
<dbReference type="GO" id="GO:0006207">
    <property type="term" value="P:'de novo' pyrimidine nucleobase biosynthetic process"/>
    <property type="evidence" value="ECO:0007669"/>
    <property type="project" value="InterPro"/>
</dbReference>
<protein>
    <recommendedName>
        <fullName evidence="18">Dihydropyrimidine dehydrogenase [NADP(+)]</fullName>
        <shortName evidence="18">DHPDHase</shortName>
        <shortName evidence="18">DPD</shortName>
        <ecNumber evidence="18">1.3.1.2</ecNumber>
    </recommendedName>
    <alternativeName>
        <fullName evidence="18">Dihydrothymine dehydrogenase</fullName>
    </alternativeName>
    <alternativeName>
        <fullName evidence="18">Dihydrouracil dehydrogenase</fullName>
    </alternativeName>
</protein>
<dbReference type="InterPro" id="IPR017900">
    <property type="entry name" value="4Fe4S_Fe_S_CS"/>
</dbReference>
<dbReference type="GO" id="GO:0006210">
    <property type="term" value="P:thymine catabolic process"/>
    <property type="evidence" value="ECO:0007669"/>
    <property type="project" value="TreeGrafter"/>
</dbReference>
<dbReference type="FunFam" id="3.30.70.20:FF:000023">
    <property type="entry name" value="Dihydropyrimidine dehydrogenase [NADP(+)]"/>
    <property type="match status" value="1"/>
</dbReference>
<dbReference type="FunFam" id="3.50.50.60:FF:000061">
    <property type="entry name" value="Dihydropyrimidine dehydrogenase [NADP(+)]"/>
    <property type="match status" value="1"/>
</dbReference>
<evidence type="ECO:0000256" key="15">
    <source>
        <dbReference type="ARBA" id="ARBA00023004"/>
    </source>
</evidence>
<keyword evidence="16" id="KW-0411">Iron-sulfur</keyword>
<evidence type="ECO:0000256" key="1">
    <source>
        <dbReference type="ARBA" id="ARBA00001917"/>
    </source>
</evidence>
<evidence type="ECO:0000256" key="10">
    <source>
        <dbReference type="ARBA" id="ARBA00022737"/>
    </source>
</evidence>
<keyword evidence="8 18" id="KW-0288">FMN</keyword>
<dbReference type="Pfam" id="PF14691">
    <property type="entry name" value="Fer4_20"/>
    <property type="match status" value="1"/>
</dbReference>
<dbReference type="UniPathway" id="UPA00070"/>
<evidence type="ECO:0000256" key="13">
    <source>
        <dbReference type="ARBA" id="ARBA00022857"/>
    </source>
</evidence>
<keyword evidence="9" id="KW-0479">Metal-binding</keyword>
<comment type="pathway">
    <text evidence="4">Pyrimidine metabolism; UMP biosynthesis via de novo pathway.</text>
</comment>
<evidence type="ECO:0000256" key="9">
    <source>
        <dbReference type="ARBA" id="ARBA00022723"/>
    </source>
</evidence>
<evidence type="ECO:0000256" key="2">
    <source>
        <dbReference type="ARBA" id="ARBA00001974"/>
    </source>
</evidence>
<dbReference type="InterPro" id="IPR001295">
    <property type="entry name" value="Dihydroorotate_DH_CS"/>
</dbReference>
<dbReference type="FunFam" id="1.10.1060.10:FF:000007">
    <property type="entry name" value="Dihydropyrimidine dehydrogenase [NADP(+)]"/>
    <property type="match status" value="1"/>
</dbReference>
<dbReference type="Pfam" id="PF07992">
    <property type="entry name" value="Pyr_redox_2"/>
    <property type="match status" value="1"/>
</dbReference>
<dbReference type="GO" id="GO:0019483">
    <property type="term" value="P:beta-alanine biosynthetic process"/>
    <property type="evidence" value="ECO:0007669"/>
    <property type="project" value="UniProtKB-UniPathway"/>
</dbReference>
<dbReference type="EnsemblMetazoa" id="GAUT033645-RA">
    <property type="protein sequence ID" value="GAUT033645-PA"/>
    <property type="gene ID" value="GAUT033645"/>
</dbReference>
<dbReference type="GO" id="GO:0004152">
    <property type="term" value="F:dihydroorotate dehydrogenase activity"/>
    <property type="evidence" value="ECO:0007669"/>
    <property type="project" value="UniProtKB-ARBA"/>
</dbReference>
<dbReference type="FunFam" id="3.20.20.70:FF:000027">
    <property type="entry name" value="Dihydropyrimidine dehydrogenase [NADP(+)]"/>
    <property type="match status" value="1"/>
</dbReference>
<dbReference type="InterPro" id="IPR023753">
    <property type="entry name" value="FAD/NAD-binding_dom"/>
</dbReference>
<dbReference type="InterPro" id="IPR028261">
    <property type="entry name" value="DPD_II"/>
</dbReference>
<accession>A0A1A9VDB9</accession>
<dbReference type="GO" id="GO:0005829">
    <property type="term" value="C:cytosol"/>
    <property type="evidence" value="ECO:0007669"/>
    <property type="project" value="TreeGrafter"/>
</dbReference>
<keyword evidence="15 18" id="KW-0408">Iron</keyword>
<reference evidence="20" key="1">
    <citation type="submission" date="2020-05" db="UniProtKB">
        <authorList>
            <consortium name="EnsemblMetazoa"/>
        </authorList>
    </citation>
    <scope>IDENTIFICATION</scope>
    <source>
        <strain evidence="20">TTRI</strain>
    </source>
</reference>
<comment type="pathway">
    <text evidence="3 18">Amino-acid biosynthesis; beta-alanine biosynthesis.</text>
</comment>
<dbReference type="GO" id="GO:0006212">
    <property type="term" value="P:uracil catabolic process"/>
    <property type="evidence" value="ECO:0007669"/>
    <property type="project" value="TreeGrafter"/>
</dbReference>
<dbReference type="GO" id="GO:0044205">
    <property type="term" value="P:'de novo' UMP biosynthetic process"/>
    <property type="evidence" value="ECO:0007669"/>
    <property type="project" value="UniProtKB-UniPathway"/>
</dbReference>
<dbReference type="InterPro" id="IPR017896">
    <property type="entry name" value="4Fe4S_Fe-S-bd"/>
</dbReference>
<dbReference type="GO" id="GO:0050661">
    <property type="term" value="F:NADP binding"/>
    <property type="evidence" value="ECO:0007669"/>
    <property type="project" value="TreeGrafter"/>
</dbReference>
<dbReference type="PROSITE" id="PS00912">
    <property type="entry name" value="DHODEHASE_2"/>
    <property type="match status" value="1"/>
</dbReference>
<comment type="function">
    <text evidence="18">Involved in pyrimidine base degradation. Catalyzes the reduction of uracil and thymine.</text>
</comment>
<evidence type="ECO:0000256" key="5">
    <source>
        <dbReference type="ARBA" id="ARBA00010804"/>
    </source>
</evidence>
<sequence length="1048" mass="114295">MIHFMTRAKSKAPEKLLRKQRSSCKISVNLLNLNPRVKTQCTVVPTALTKINKKHWKRNDDRSAAYGPQLCNNFEDIKRTTLSERVALREAARCLKCADAPCQKSCPTQLDIKSFITSIANKNYYGAAKAIFSDNPLGLTCGMVCPTSDLCVGGCNLQATEEGPINIGGLQQFATDVFRQIGIKQIKSSFQKQPKQLYRKIALLGGGPASLSCATYLARLGYKDITIYEKRSYLGGLSSSEIPQYRLPVHVVNFEIQLVQDLGVKIETNRQLSTKDITVKQLLSANHVVFLGIGLPEPKTLPIFDGLCESSGFYTSKSFLPRVADGSKPGLCSCEADTILPQLYGNVIVLGAGDTAFDCATSALRCGAKRVFVVFRKGSSGIRAVPEEIESARDERCELLPYLTPRKVLLNNRKIVGMQFCRTEQDENDLWVEDEEQITTLKTNYVISAFGSGVWDKDVITAMAPVPLTKSNFPKFNPKTLETLVPGVFCGGDLAGTADTTVESVNDGKVAAWNMHCHLEGLSPDCPAQLPLFYTNIDNVDLSVEICGLKFENPFGLASAPPTTNAAMIRRAFEQGWAFAVTKTFGLDKDLVTNVSPRIVRGVTSGYHYGPQQGSFLNIELISEKKCEYWCRCITELKKDFPSKIIIASIMCQYIQADWTDLAGKAEASGADALELNLSCPHGMGESGMGLACGQEPQLVENISKWVRKAVKIPFFVKLTPNITDIVSIAIAAKQGQADGVSAINTVQGLMSLKANATPWPAVGVEKKTTYGGVSGNATRPMALRAISAIANKLPGFPILGIGGIDSGEAALQFLQAGASVLQVCSAIQNQDFTIIEDYCSSLKTLLYLKANPPPVNGDVWDGQSPPTIKHQKGKRVLHLTTEKNEILGFFGPYWKLRQERIGKLYEEKGPMWQVEENNCVTQNGCCASPQAAPKLAEVIGKALPFIGSYKSLDNKQQTVALIDDDLCINCGKCYMTCADSGYQAINFDPDTHIPHVTEDCTGCTLCVSVCPIIDCISMVPKTSEHIVKRGLGEEKCAHALNTVRQML</sequence>
<dbReference type="Gene3D" id="3.50.50.60">
    <property type="entry name" value="FAD/NAD(P)-binding domain"/>
    <property type="match status" value="2"/>
</dbReference>
<name>A0A1A9VDB9_GLOAU</name>
<evidence type="ECO:0000256" key="7">
    <source>
        <dbReference type="ARBA" id="ARBA00022630"/>
    </source>
</evidence>
<evidence type="ECO:0000256" key="4">
    <source>
        <dbReference type="ARBA" id="ARBA00004725"/>
    </source>
</evidence>
<feature type="domain" description="4Fe-4S ferredoxin-type" evidence="19">
    <location>
        <begin position="959"/>
        <end position="991"/>
    </location>
</feature>
<dbReference type="CDD" id="cd02940">
    <property type="entry name" value="DHPD_FMN"/>
    <property type="match status" value="1"/>
</dbReference>
<dbReference type="GO" id="GO:0051539">
    <property type="term" value="F:4 iron, 4 sulfur cluster binding"/>
    <property type="evidence" value="ECO:0007669"/>
    <property type="project" value="UniProtKB-KW"/>
</dbReference>
<dbReference type="EC" id="1.3.1.2" evidence="18"/>
<evidence type="ECO:0000256" key="3">
    <source>
        <dbReference type="ARBA" id="ARBA00004668"/>
    </source>
</evidence>
<dbReference type="PANTHER" id="PTHR43073:SF2">
    <property type="entry name" value="DIHYDROPYRIMIDINE DEHYDROGENASE [NADP(+)]"/>
    <property type="match status" value="1"/>
</dbReference>
<keyword evidence="10" id="KW-0677">Repeat</keyword>
<dbReference type="PANTHER" id="PTHR43073">
    <property type="entry name" value="DIHYDROPYRIMIDINE DEHYDROGENASE [NADP(+)]"/>
    <property type="match status" value="1"/>
</dbReference>
<evidence type="ECO:0000256" key="12">
    <source>
        <dbReference type="ARBA" id="ARBA00022827"/>
    </source>
</evidence>
<dbReference type="InterPro" id="IPR036188">
    <property type="entry name" value="FAD/NAD-bd_sf"/>
</dbReference>
<evidence type="ECO:0000256" key="11">
    <source>
        <dbReference type="ARBA" id="ARBA00022741"/>
    </source>
</evidence>
<dbReference type="GO" id="GO:0002058">
    <property type="term" value="F:uracil binding"/>
    <property type="evidence" value="ECO:0007669"/>
    <property type="project" value="TreeGrafter"/>
</dbReference>
<feature type="domain" description="4Fe-4S ferredoxin-type" evidence="19">
    <location>
        <begin position="993"/>
        <end position="1022"/>
    </location>
</feature>
<dbReference type="UniPathway" id="UPA00131"/>
<dbReference type="PRINTS" id="PR00419">
    <property type="entry name" value="ADXRDTASE"/>
</dbReference>
<evidence type="ECO:0000313" key="21">
    <source>
        <dbReference type="Proteomes" id="UP000078200"/>
    </source>
</evidence>
<evidence type="ECO:0000256" key="16">
    <source>
        <dbReference type="ARBA" id="ARBA00023014"/>
    </source>
</evidence>
<proteinExistence type="inferred from homology"/>
<comment type="cofactor">
    <cofactor evidence="2 18">
        <name>FAD</name>
        <dbReference type="ChEBI" id="CHEBI:57692"/>
    </cofactor>
</comment>
<evidence type="ECO:0000259" key="19">
    <source>
        <dbReference type="PROSITE" id="PS51379"/>
    </source>
</evidence>
<dbReference type="GO" id="GO:0046872">
    <property type="term" value="F:metal ion binding"/>
    <property type="evidence" value="ECO:0007669"/>
    <property type="project" value="UniProtKB-KW"/>
</dbReference>
<dbReference type="Gene3D" id="3.20.20.70">
    <property type="entry name" value="Aldolase class I"/>
    <property type="match status" value="1"/>
</dbReference>
<dbReference type="STRING" id="7395.A0A1A9VDB9"/>
<dbReference type="GO" id="GO:0017113">
    <property type="term" value="F:dihydropyrimidine dehydrogenase (NADP+) activity"/>
    <property type="evidence" value="ECO:0007669"/>
    <property type="project" value="UniProtKB-EC"/>
</dbReference>
<dbReference type="PROSITE" id="PS00198">
    <property type="entry name" value="4FE4S_FER_1"/>
    <property type="match status" value="1"/>
</dbReference>
<evidence type="ECO:0000256" key="8">
    <source>
        <dbReference type="ARBA" id="ARBA00022643"/>
    </source>
</evidence>
<dbReference type="VEuPathDB" id="VectorBase:GAUT033645"/>
<dbReference type="InterPro" id="IPR005720">
    <property type="entry name" value="Dihydroorotate_DH_cat"/>
</dbReference>
<keyword evidence="7 18" id="KW-0285">Flavoprotein</keyword>
<dbReference type="Pfam" id="PF14697">
    <property type="entry name" value="Fer4_21"/>
    <property type="match status" value="1"/>
</dbReference>
<dbReference type="SUPFAM" id="SSF51395">
    <property type="entry name" value="FMN-linked oxidoreductases"/>
    <property type="match status" value="1"/>
</dbReference>
<comment type="similarity">
    <text evidence="5 18">Belongs to the dihydropyrimidine dehydrogenase family.</text>
</comment>
<keyword evidence="12 18" id="KW-0274">FAD</keyword>
<evidence type="ECO:0000313" key="20">
    <source>
        <dbReference type="EnsemblMetazoa" id="GAUT033645-PA"/>
    </source>
</evidence>
<evidence type="ECO:0000256" key="6">
    <source>
        <dbReference type="ARBA" id="ARBA00022485"/>
    </source>
</evidence>
<dbReference type="Proteomes" id="UP000078200">
    <property type="component" value="Unassembled WGS sequence"/>
</dbReference>
<keyword evidence="11" id="KW-0547">Nucleotide-binding</keyword>
<dbReference type="SUPFAM" id="SSF46548">
    <property type="entry name" value="alpha-helical ferredoxin"/>
    <property type="match status" value="1"/>
</dbReference>
<keyword evidence="13 18" id="KW-0521">NADP</keyword>
<dbReference type="InterPro" id="IPR009051">
    <property type="entry name" value="Helical_ferredxn"/>
</dbReference>
<evidence type="ECO:0000256" key="17">
    <source>
        <dbReference type="ARBA" id="ARBA00052371"/>
    </source>
</evidence>
<dbReference type="AlphaFoldDB" id="A0A1A9VDB9"/>
<dbReference type="SUPFAM" id="SSF51971">
    <property type="entry name" value="Nucleotide-binding domain"/>
    <property type="match status" value="1"/>
</dbReference>
<keyword evidence="21" id="KW-1185">Reference proteome</keyword>
<evidence type="ECO:0000256" key="14">
    <source>
        <dbReference type="ARBA" id="ARBA00023002"/>
    </source>
</evidence>